<name>Q2GHJ1_EHRCR</name>
<dbReference type="KEGG" id="ech:ECH_0271"/>
<dbReference type="AlphaFoldDB" id="Q2GHJ1"/>
<evidence type="ECO:0000313" key="2">
    <source>
        <dbReference type="Proteomes" id="UP000008320"/>
    </source>
</evidence>
<evidence type="ECO:0000313" key="1">
    <source>
        <dbReference type="EMBL" id="ABD45142.1"/>
    </source>
</evidence>
<reference evidence="1 2" key="1">
    <citation type="journal article" date="2006" name="PLoS Genet.">
        <title>Comparative genomics of emerging human ehrlichiosis agents.</title>
        <authorList>
            <person name="Dunning Hotopp J.C."/>
            <person name="Lin M."/>
            <person name="Madupu R."/>
            <person name="Crabtree J."/>
            <person name="Angiuoli S.V."/>
            <person name="Eisen J.A."/>
            <person name="Seshadri R."/>
            <person name="Ren Q."/>
            <person name="Wu M."/>
            <person name="Utterback T.R."/>
            <person name="Smith S."/>
            <person name="Lewis M."/>
            <person name="Khouri H."/>
            <person name="Zhang C."/>
            <person name="Niu H."/>
            <person name="Lin Q."/>
            <person name="Ohashi N."/>
            <person name="Zhi N."/>
            <person name="Nelson W."/>
            <person name="Brinkac L.M."/>
            <person name="Dodson R.J."/>
            <person name="Rosovitz M.J."/>
            <person name="Sundaram J."/>
            <person name="Daugherty S.C."/>
            <person name="Davidsen T."/>
            <person name="Durkin A.S."/>
            <person name="Gwinn M."/>
            <person name="Haft D.H."/>
            <person name="Selengut J.D."/>
            <person name="Sullivan S.A."/>
            <person name="Zafar N."/>
            <person name="Zhou L."/>
            <person name="Benahmed F."/>
            <person name="Forberger H."/>
            <person name="Halpin R."/>
            <person name="Mulligan S."/>
            <person name="Robinson J."/>
            <person name="White O."/>
            <person name="Rikihisa Y."/>
            <person name="Tettelin H."/>
        </authorList>
    </citation>
    <scope>NUCLEOTIDE SEQUENCE [LARGE SCALE GENOMIC DNA]</scope>
    <source>
        <strain evidence="2">ATCC CRL-10679 / Arkansas</strain>
    </source>
</reference>
<dbReference type="EMBL" id="CP000236">
    <property type="protein sequence ID" value="ABD45142.1"/>
    <property type="molecule type" value="Genomic_DNA"/>
</dbReference>
<accession>Q2GHJ1</accession>
<protein>
    <submittedName>
        <fullName evidence="1">Uncharacterized protein</fullName>
    </submittedName>
</protein>
<keyword evidence="2" id="KW-1185">Reference proteome</keyword>
<dbReference type="Proteomes" id="UP000008320">
    <property type="component" value="Chromosome"/>
</dbReference>
<sequence length="33" mass="3768">MFHYLSTYYLFLSALPKEVINSSSLLDKTESGL</sequence>
<dbReference type="HOGENOM" id="CLU_3381646_0_0_5"/>
<organism evidence="1 2">
    <name type="scientific">Ehrlichia chaffeensis (strain ATCC CRL-10679 / Arkansas)</name>
    <dbReference type="NCBI Taxonomy" id="205920"/>
    <lineage>
        <taxon>Bacteria</taxon>
        <taxon>Pseudomonadati</taxon>
        <taxon>Pseudomonadota</taxon>
        <taxon>Alphaproteobacteria</taxon>
        <taxon>Rickettsiales</taxon>
        <taxon>Anaplasmataceae</taxon>
        <taxon>Ehrlichia</taxon>
    </lineage>
</organism>
<gene>
    <name evidence="1" type="ordered locus">ECH_0271</name>
</gene>
<proteinExistence type="predicted"/>